<gene>
    <name evidence="2" type="ORF">UY48_C0056G0002</name>
</gene>
<keyword evidence="1" id="KW-1133">Transmembrane helix</keyword>
<feature type="transmembrane region" description="Helical" evidence="1">
    <location>
        <begin position="12"/>
        <end position="35"/>
    </location>
</feature>
<evidence type="ECO:0000313" key="3">
    <source>
        <dbReference type="Proteomes" id="UP000034588"/>
    </source>
</evidence>
<protein>
    <submittedName>
        <fullName evidence="2">Uncharacterized protein</fullName>
    </submittedName>
</protein>
<evidence type="ECO:0000313" key="2">
    <source>
        <dbReference type="EMBL" id="KKW09642.1"/>
    </source>
</evidence>
<reference evidence="2 3" key="1">
    <citation type="journal article" date="2015" name="Nature">
        <title>rRNA introns, odd ribosomes, and small enigmatic genomes across a large radiation of phyla.</title>
        <authorList>
            <person name="Brown C.T."/>
            <person name="Hug L.A."/>
            <person name="Thomas B.C."/>
            <person name="Sharon I."/>
            <person name="Castelle C.J."/>
            <person name="Singh A."/>
            <person name="Wilkins M.J."/>
            <person name="Williams K.H."/>
            <person name="Banfield J.F."/>
        </authorList>
    </citation>
    <scope>NUCLEOTIDE SEQUENCE [LARGE SCALE GENOMIC DNA]</scope>
</reference>
<accession>A0A0G1Y453</accession>
<organism evidence="2 3">
    <name type="scientific">Candidatus Gottesmanbacteria bacterium GW2011_GWB1_49_7</name>
    <dbReference type="NCBI Taxonomy" id="1618448"/>
    <lineage>
        <taxon>Bacteria</taxon>
        <taxon>Candidatus Gottesmaniibacteriota</taxon>
    </lineage>
</organism>
<dbReference type="EMBL" id="LCQD01000056">
    <property type="protein sequence ID" value="KKW09642.1"/>
    <property type="molecule type" value="Genomic_DNA"/>
</dbReference>
<sequence length="232" mass="25447">MIPMEQENISSYRKTIVVAAGITVILTIFVIVHYIRIAGRPGTILLPNGSTYLGPNAPRPEADQPLAETGTTNVFTAAADTPWHEVKGNIYPYVMSIPTTLTLVAPEGSNSYDIYAISWGGYDTNSTVLIGVDDLTNNPNTSKYINQPKSRYVNAWWRQFGGLTGVASINQFTNSKGLKGYKAKYVNASGQSPNMDIFFEVPNHPEYMIHLANGILDPAVFDKIVDSVNWGK</sequence>
<keyword evidence="1" id="KW-0812">Transmembrane</keyword>
<dbReference type="Proteomes" id="UP000034588">
    <property type="component" value="Unassembled WGS sequence"/>
</dbReference>
<comment type="caution">
    <text evidence="2">The sequence shown here is derived from an EMBL/GenBank/DDBJ whole genome shotgun (WGS) entry which is preliminary data.</text>
</comment>
<keyword evidence="1" id="KW-0472">Membrane</keyword>
<proteinExistence type="predicted"/>
<evidence type="ECO:0000256" key="1">
    <source>
        <dbReference type="SAM" id="Phobius"/>
    </source>
</evidence>
<name>A0A0G1Y453_9BACT</name>
<dbReference type="AlphaFoldDB" id="A0A0G1Y453"/>